<dbReference type="InterPro" id="IPR014942">
    <property type="entry name" value="AbiEii"/>
</dbReference>
<dbReference type="Proteomes" id="UP000522333">
    <property type="component" value="Unassembled WGS sequence"/>
</dbReference>
<protein>
    <submittedName>
        <fullName evidence="1">Nucleotidyl transferase AbiEii/AbiGii toxin family protein</fullName>
    </submittedName>
</protein>
<evidence type="ECO:0000313" key="2">
    <source>
        <dbReference type="Proteomes" id="UP000522333"/>
    </source>
</evidence>
<dbReference type="Pfam" id="PF08843">
    <property type="entry name" value="AbiEii"/>
    <property type="match status" value="1"/>
</dbReference>
<accession>A0A848CFV0</accession>
<evidence type="ECO:0000313" key="1">
    <source>
        <dbReference type="EMBL" id="NME53168.1"/>
    </source>
</evidence>
<proteinExistence type="predicted"/>
<keyword evidence="1" id="KW-0808">Transferase</keyword>
<name>A0A848CFV0_9BACT</name>
<reference evidence="1 2" key="1">
    <citation type="submission" date="2020-04" db="EMBL/GenBank/DDBJ databases">
        <authorList>
            <person name="Hitch T.C.A."/>
            <person name="Wylensek D."/>
            <person name="Clavel T."/>
        </authorList>
    </citation>
    <scope>NUCLEOTIDE SEQUENCE [LARGE SCALE GENOMIC DNA]</scope>
    <source>
        <strain evidence="1 2">PG-251-APC-1</strain>
    </source>
</reference>
<gene>
    <name evidence="1" type="ORF">HF854_11745</name>
</gene>
<dbReference type="EMBL" id="JABAFY010000075">
    <property type="protein sequence ID" value="NME53168.1"/>
    <property type="molecule type" value="Genomic_DNA"/>
</dbReference>
<dbReference type="RefSeq" id="WP_168936457.1">
    <property type="nucleotide sequence ID" value="NZ_JABAFY010000075.1"/>
</dbReference>
<comment type="caution">
    <text evidence="1">The sequence shown here is derived from an EMBL/GenBank/DDBJ whole genome shotgun (WGS) entry which is preliminary data.</text>
</comment>
<organism evidence="1 2">
    <name type="scientific">Desulfovibrio piger</name>
    <dbReference type="NCBI Taxonomy" id="901"/>
    <lineage>
        <taxon>Bacteria</taxon>
        <taxon>Pseudomonadati</taxon>
        <taxon>Thermodesulfobacteriota</taxon>
        <taxon>Desulfovibrionia</taxon>
        <taxon>Desulfovibrionales</taxon>
        <taxon>Desulfovibrionaceae</taxon>
        <taxon>Desulfovibrio</taxon>
    </lineage>
</organism>
<dbReference type="AlphaFoldDB" id="A0A848CFV0"/>
<dbReference type="GO" id="GO:0016740">
    <property type="term" value="F:transferase activity"/>
    <property type="evidence" value="ECO:0007669"/>
    <property type="project" value="UniProtKB-KW"/>
</dbReference>
<sequence length="226" mass="26239">MNTDSWKDLFAAAMQQIKQSGLPPSMWTFGGGTVLMHKFNHRFSKDIDIFFSDKQLLGYVSPRTHDVLEDRVIKYIEQDNFTKIYLKEGEIDFILSPRISRCKPVQAVIEGEKIFLDHPVEIIAKKIEHRASEFKARDVFDLAIVYSQMKTTMLENLDISKEKLICLKNRVCDLHESNILESQLQEIGRLPTGEKIRGTEFELFKNFVCAMEKQIDSKQKCIGFER</sequence>